<sequence length="224" mass="24094">MKVGISRVKLLFILVIGCLCVIGCCAQPMEEPQPGMMNPIPGEERIDPELMNLQMIPGQIINENPEGKPQGEFQEQPQDSMYGKGGSILGGSPGTYILITGVKGTCTAASHKNWNDVMSYAFHAGENPEDEKIFGEEHLTITKQVDSATPAIFNTFKSGGQISTVWMEIAGTNNILAAVVMKNARITGYSSTGDAAQIPIETITFTSGDVTWNVPQISSEGIQK</sequence>
<dbReference type="InterPro" id="IPR008514">
    <property type="entry name" value="T6SS_Hcp"/>
</dbReference>
<name>Q2FP32_METHJ</name>
<dbReference type="Pfam" id="PF05638">
    <property type="entry name" value="T6SS_HCP"/>
    <property type="match status" value="1"/>
</dbReference>
<dbReference type="AlphaFoldDB" id="Q2FP32"/>
<dbReference type="SUPFAM" id="SSF141452">
    <property type="entry name" value="Hcp1-like"/>
    <property type="match status" value="1"/>
</dbReference>
<dbReference type="KEGG" id="mhu:Mhun_1534"/>
<proteinExistence type="predicted"/>
<dbReference type="Proteomes" id="UP000001941">
    <property type="component" value="Chromosome"/>
</dbReference>
<dbReference type="EnsemblBacteria" id="ABD41265">
    <property type="protein sequence ID" value="ABD41265"/>
    <property type="gene ID" value="Mhun_1534"/>
</dbReference>
<dbReference type="STRING" id="323259.Mhun_1534"/>
<dbReference type="InterPro" id="IPR036624">
    <property type="entry name" value="Hcp1-lik_sf"/>
</dbReference>
<accession>Q2FP32</accession>
<dbReference type="OrthoDB" id="383920at2157"/>
<dbReference type="EMBL" id="CP000254">
    <property type="protein sequence ID" value="ABD41265.1"/>
    <property type="molecule type" value="Genomic_DNA"/>
</dbReference>
<dbReference type="InParanoid" id="Q2FP32"/>
<feature type="region of interest" description="Disordered" evidence="1">
    <location>
        <begin position="61"/>
        <end position="80"/>
    </location>
</feature>
<dbReference type="PANTHER" id="PTHR36152">
    <property type="entry name" value="CYTOPLASMIC PROTEIN-RELATED"/>
    <property type="match status" value="1"/>
</dbReference>
<gene>
    <name evidence="2" type="ordered locus">Mhun_1534</name>
</gene>
<organism evidence="2 3">
    <name type="scientific">Methanospirillum hungatei JF-1 (strain ATCC 27890 / DSM 864 / NBRC 100397 / JF-1)</name>
    <dbReference type="NCBI Taxonomy" id="323259"/>
    <lineage>
        <taxon>Archaea</taxon>
        <taxon>Methanobacteriati</taxon>
        <taxon>Methanobacteriota</taxon>
        <taxon>Stenosarchaea group</taxon>
        <taxon>Methanomicrobia</taxon>
        <taxon>Methanomicrobiales</taxon>
        <taxon>Methanospirillaceae</taxon>
        <taxon>Methanospirillum</taxon>
    </lineage>
</organism>
<dbReference type="PANTHER" id="PTHR36152:SF1">
    <property type="entry name" value="UBIQUITIN-LIKE DOMAIN-CONTAINING PROTEIN"/>
    <property type="match status" value="1"/>
</dbReference>
<evidence type="ECO:0000256" key="1">
    <source>
        <dbReference type="SAM" id="MobiDB-lite"/>
    </source>
</evidence>
<dbReference type="HOGENOM" id="CLU_1232775_0_0_2"/>
<dbReference type="Gene3D" id="2.30.110.20">
    <property type="entry name" value="Hcp1-like"/>
    <property type="match status" value="1"/>
</dbReference>
<keyword evidence="3" id="KW-1185">Reference proteome</keyword>
<reference evidence="3" key="1">
    <citation type="journal article" date="2016" name="Stand. Genomic Sci.">
        <title>Complete genome sequence of Methanospirillum hungatei type strain JF1.</title>
        <authorList>
            <person name="Gunsalus R.P."/>
            <person name="Cook L.E."/>
            <person name="Crable B."/>
            <person name="Rohlin L."/>
            <person name="McDonald E."/>
            <person name="Mouttaki H."/>
            <person name="Sieber J.R."/>
            <person name="Poweleit N."/>
            <person name="Zhou H."/>
            <person name="Lapidus A.L."/>
            <person name="Daligault H.E."/>
            <person name="Land M."/>
            <person name="Gilna P."/>
            <person name="Ivanova N."/>
            <person name="Kyrpides N."/>
            <person name="Culley D.E."/>
            <person name="McInerney M.J."/>
        </authorList>
    </citation>
    <scope>NUCLEOTIDE SEQUENCE [LARGE SCALE GENOMIC DNA]</scope>
    <source>
        <strain evidence="3">ATCC 27890 / DSM 864 / NBRC 100397 / JF-1</strain>
    </source>
</reference>
<evidence type="ECO:0000313" key="2">
    <source>
        <dbReference type="EMBL" id="ABD41265.1"/>
    </source>
</evidence>
<dbReference type="GeneID" id="3923198"/>
<evidence type="ECO:0000313" key="3">
    <source>
        <dbReference type="Proteomes" id="UP000001941"/>
    </source>
</evidence>
<dbReference type="RefSeq" id="WP_011448531.1">
    <property type="nucleotide sequence ID" value="NC_007796.1"/>
</dbReference>
<dbReference type="InterPro" id="IPR053165">
    <property type="entry name" value="HSI-I_assembly_Hcp1"/>
</dbReference>
<protein>
    <submittedName>
        <fullName evidence="2">Uncharacterized protein</fullName>
    </submittedName>
</protein>